<reference evidence="1" key="1">
    <citation type="submission" date="2023-03" db="EMBL/GenBank/DDBJ databases">
        <title>Massive genome expansion in bonnet fungi (Mycena s.s.) driven by repeated elements and novel gene families across ecological guilds.</title>
        <authorList>
            <consortium name="Lawrence Berkeley National Laboratory"/>
            <person name="Harder C.B."/>
            <person name="Miyauchi S."/>
            <person name="Viragh M."/>
            <person name="Kuo A."/>
            <person name="Thoen E."/>
            <person name="Andreopoulos B."/>
            <person name="Lu D."/>
            <person name="Skrede I."/>
            <person name="Drula E."/>
            <person name="Henrissat B."/>
            <person name="Morin E."/>
            <person name="Kohler A."/>
            <person name="Barry K."/>
            <person name="LaButti K."/>
            <person name="Morin E."/>
            <person name="Salamov A."/>
            <person name="Lipzen A."/>
            <person name="Mereny Z."/>
            <person name="Hegedus B."/>
            <person name="Baldrian P."/>
            <person name="Stursova M."/>
            <person name="Weitz H."/>
            <person name="Taylor A."/>
            <person name="Grigoriev I.V."/>
            <person name="Nagy L.G."/>
            <person name="Martin F."/>
            <person name="Kauserud H."/>
        </authorList>
    </citation>
    <scope>NUCLEOTIDE SEQUENCE</scope>
    <source>
        <strain evidence="1">9144</strain>
    </source>
</reference>
<feature type="non-terminal residue" evidence="1">
    <location>
        <position position="1"/>
    </location>
</feature>
<dbReference type="AlphaFoldDB" id="A0AAD6USZ6"/>
<gene>
    <name evidence="1" type="ORF">GGX14DRAFT_380326</name>
</gene>
<proteinExistence type="predicted"/>
<name>A0AAD6USZ6_9AGAR</name>
<keyword evidence="2" id="KW-1185">Reference proteome</keyword>
<comment type="caution">
    <text evidence="1">The sequence shown here is derived from an EMBL/GenBank/DDBJ whole genome shotgun (WGS) entry which is preliminary data.</text>
</comment>
<organism evidence="1 2">
    <name type="scientific">Mycena pura</name>
    <dbReference type="NCBI Taxonomy" id="153505"/>
    <lineage>
        <taxon>Eukaryota</taxon>
        <taxon>Fungi</taxon>
        <taxon>Dikarya</taxon>
        <taxon>Basidiomycota</taxon>
        <taxon>Agaricomycotina</taxon>
        <taxon>Agaricomycetes</taxon>
        <taxon>Agaricomycetidae</taxon>
        <taxon>Agaricales</taxon>
        <taxon>Marasmiineae</taxon>
        <taxon>Mycenaceae</taxon>
        <taxon>Mycena</taxon>
    </lineage>
</organism>
<evidence type="ECO:0000313" key="1">
    <source>
        <dbReference type="EMBL" id="KAJ7192169.1"/>
    </source>
</evidence>
<evidence type="ECO:0000313" key="2">
    <source>
        <dbReference type="Proteomes" id="UP001219525"/>
    </source>
</evidence>
<dbReference type="Proteomes" id="UP001219525">
    <property type="component" value="Unassembled WGS sequence"/>
</dbReference>
<accession>A0AAD6USZ6</accession>
<sequence>SHCLALERLRWVAQRRPRIDRNLRLCRFCKAQIESPEHALLQCTASADLMLLFLARMNRDIKRLPAPNSMPALEFFTLMISYRHTISLVAKYVFGVTEIFESTPMLISALPLH</sequence>
<dbReference type="EMBL" id="JARJCW010000123">
    <property type="protein sequence ID" value="KAJ7192169.1"/>
    <property type="molecule type" value="Genomic_DNA"/>
</dbReference>
<protein>
    <submittedName>
        <fullName evidence="1">Uncharacterized protein</fullName>
    </submittedName>
</protein>